<sequence length="647" mass="70632">MGRFRKFLSNISQKKHLSPEEISATKLSRCLSVVDLTALGIGTTLGAGAYVVVGEVARVCAGPGVMLSFLIAALSAFFSGLCYAEFGARVPKTGSAYVYGFVAVGELMAFVTGWNLILNYLIATSSMAKAWSSNFDGIVDGRISKFFAKHLAMNVTGLAEYADPFSFGITIAVTTLISIGVQESAIVTNIFVLINLGVILYIIITGLFRVNIANWRVDPSKVPVDDPNRRYVGGGGFLPNGFSGVIAGAGTCFFSFVGFDTIACTGEEVRNPRRSIPVAILVCLTVCFLAYAGISAVLTLMVPYYTIPTVAPLPYAFAQVGWDIAKYIIAVGAVCALTTSLVGAMFPLPRTIYAMATDGLMFRFLDRVDRRLKTPVVATVTSGLLAAVMSAFFNLKDLVDMSSIGTLFAYALVALSVLILRGQRHSVGLPSAETPNEDEKRELPVVIRDSGSSVETVEQANQLSPIPHRPRDSDGSQRPASFGEYIKLCFVPEKGRKEPTPKSEWISEINTYLLLLAIILINFGLMYFDSEHDSEDRAGFITACVVTAVFGSVILLLCISLSCQPENKDKVYFKVPAVPWIPAFSILVNLHLMFKMSVETWIFYVIWMAVGFLIYFGYGYRHSVERSRTSEIHPLRQDTEENHEQVN</sequence>
<dbReference type="PIRSF" id="PIRSF006060">
    <property type="entry name" value="AA_transporter"/>
    <property type="match status" value="1"/>
</dbReference>
<proteinExistence type="predicted"/>
<keyword evidence="4 6" id="KW-0472">Membrane</keyword>
<feature type="transmembrane region" description="Helical" evidence="6">
    <location>
        <begin position="186"/>
        <end position="208"/>
    </location>
</feature>
<evidence type="ECO:0000256" key="5">
    <source>
        <dbReference type="SAM" id="MobiDB-lite"/>
    </source>
</evidence>
<dbReference type="EMBL" id="CAXLJL010000157">
    <property type="protein sequence ID" value="CAL5133733.1"/>
    <property type="molecule type" value="Genomic_DNA"/>
</dbReference>
<feature type="transmembrane region" description="Helical" evidence="6">
    <location>
        <begin position="33"/>
        <end position="53"/>
    </location>
</feature>
<evidence type="ECO:0000256" key="1">
    <source>
        <dbReference type="ARBA" id="ARBA00004141"/>
    </source>
</evidence>
<evidence type="ECO:0000256" key="3">
    <source>
        <dbReference type="ARBA" id="ARBA00022989"/>
    </source>
</evidence>
<dbReference type="FunFam" id="1.20.1740.10:FF:000010">
    <property type="entry name" value="probable cationic amino acid transporter"/>
    <property type="match status" value="1"/>
</dbReference>
<dbReference type="GO" id="GO:0000064">
    <property type="term" value="F:L-ornithine transmembrane transporter activity"/>
    <property type="evidence" value="ECO:0007669"/>
    <property type="project" value="TreeGrafter"/>
</dbReference>
<evidence type="ECO:0000256" key="6">
    <source>
        <dbReference type="SAM" id="Phobius"/>
    </source>
</evidence>
<dbReference type="GO" id="GO:0015189">
    <property type="term" value="F:L-lysine transmembrane transporter activity"/>
    <property type="evidence" value="ECO:0007669"/>
    <property type="project" value="TreeGrafter"/>
</dbReference>
<dbReference type="GO" id="GO:0097638">
    <property type="term" value="P:L-arginine import across plasma membrane"/>
    <property type="evidence" value="ECO:0007669"/>
    <property type="project" value="TreeGrafter"/>
</dbReference>
<dbReference type="Gene3D" id="1.20.1740.10">
    <property type="entry name" value="Amino acid/polyamine transporter I"/>
    <property type="match status" value="2"/>
</dbReference>
<reference evidence="8" key="1">
    <citation type="submission" date="2024-06" db="EMBL/GenBank/DDBJ databases">
        <authorList>
            <person name="Liu X."/>
            <person name="Lenzi L."/>
            <person name="Haldenby T S."/>
            <person name="Uol C."/>
        </authorList>
    </citation>
    <scope>NUCLEOTIDE SEQUENCE</scope>
</reference>
<comment type="subcellular location">
    <subcellularLocation>
        <location evidence="1">Membrane</location>
        <topology evidence="1">Multi-pass membrane protein</topology>
    </subcellularLocation>
</comment>
<dbReference type="GO" id="GO:0061459">
    <property type="term" value="F:L-arginine transmembrane transporter activity"/>
    <property type="evidence" value="ECO:0007669"/>
    <property type="project" value="TreeGrafter"/>
</dbReference>
<gene>
    <name evidence="8" type="ORF">CDAUBV1_LOCUS6980</name>
</gene>
<evidence type="ECO:0000313" key="8">
    <source>
        <dbReference type="EMBL" id="CAL5133733.1"/>
    </source>
</evidence>
<feature type="transmembrane region" description="Helical" evidence="6">
    <location>
        <begin position="571"/>
        <end position="594"/>
    </location>
</feature>
<dbReference type="PANTHER" id="PTHR43243">
    <property type="entry name" value="INNER MEMBRANE TRANSPORTER YGJI-RELATED"/>
    <property type="match status" value="1"/>
</dbReference>
<feature type="transmembrane region" description="Helical" evidence="6">
    <location>
        <begin position="161"/>
        <end position="179"/>
    </location>
</feature>
<dbReference type="InterPro" id="IPR002293">
    <property type="entry name" value="AA/rel_permease1"/>
</dbReference>
<evidence type="ECO:0000313" key="9">
    <source>
        <dbReference type="Proteomes" id="UP001497525"/>
    </source>
</evidence>
<feature type="transmembrane region" description="Helical" evidence="6">
    <location>
        <begin position="600"/>
        <end position="618"/>
    </location>
</feature>
<accession>A0AAV2T8I5</accession>
<protein>
    <recommendedName>
        <fullName evidence="7">Cationic amino acid transporter C-terminal domain-containing protein</fullName>
    </recommendedName>
</protein>
<feature type="transmembrane region" description="Helical" evidence="6">
    <location>
        <begin position="374"/>
        <end position="395"/>
    </location>
</feature>
<evidence type="ECO:0000259" key="7">
    <source>
        <dbReference type="Pfam" id="PF13906"/>
    </source>
</evidence>
<keyword evidence="2 6" id="KW-0812">Transmembrane</keyword>
<dbReference type="InterPro" id="IPR029485">
    <property type="entry name" value="CAT_C"/>
</dbReference>
<feature type="transmembrane region" description="Helical" evidence="6">
    <location>
        <begin position="327"/>
        <end position="353"/>
    </location>
</feature>
<feature type="domain" description="Cationic amino acid transporter C-terminal" evidence="7">
    <location>
        <begin position="573"/>
        <end position="623"/>
    </location>
</feature>
<comment type="caution">
    <text evidence="8">The sequence shown here is derived from an EMBL/GenBank/DDBJ whole genome shotgun (WGS) entry which is preliminary data.</text>
</comment>
<feature type="transmembrane region" description="Helical" evidence="6">
    <location>
        <begin position="96"/>
        <end position="117"/>
    </location>
</feature>
<feature type="transmembrane region" description="Helical" evidence="6">
    <location>
        <begin position="65"/>
        <end position="84"/>
    </location>
</feature>
<dbReference type="AlphaFoldDB" id="A0AAV2T8I5"/>
<dbReference type="Pfam" id="PF13520">
    <property type="entry name" value="AA_permease_2"/>
    <property type="match status" value="1"/>
</dbReference>
<evidence type="ECO:0000256" key="4">
    <source>
        <dbReference type="ARBA" id="ARBA00023136"/>
    </source>
</evidence>
<evidence type="ECO:0000256" key="2">
    <source>
        <dbReference type="ARBA" id="ARBA00022692"/>
    </source>
</evidence>
<dbReference type="PANTHER" id="PTHR43243:SF105">
    <property type="entry name" value="CATIONIC AMINO ACID TRANSPORTER C-TERMINAL DOMAIN-CONTAINING PROTEIN"/>
    <property type="match status" value="1"/>
</dbReference>
<feature type="transmembrane region" description="Helical" evidence="6">
    <location>
        <begin position="509"/>
        <end position="528"/>
    </location>
</feature>
<dbReference type="GO" id="GO:0005886">
    <property type="term" value="C:plasma membrane"/>
    <property type="evidence" value="ECO:0007669"/>
    <property type="project" value="TreeGrafter"/>
</dbReference>
<feature type="region of interest" description="Disordered" evidence="5">
    <location>
        <begin position="452"/>
        <end position="479"/>
    </location>
</feature>
<dbReference type="Proteomes" id="UP001497525">
    <property type="component" value="Unassembled WGS sequence"/>
</dbReference>
<feature type="transmembrane region" description="Helical" evidence="6">
    <location>
        <begin position="245"/>
        <end position="266"/>
    </location>
</feature>
<organism evidence="8 9">
    <name type="scientific">Calicophoron daubneyi</name>
    <name type="common">Rumen fluke</name>
    <name type="synonym">Paramphistomum daubneyi</name>
    <dbReference type="NCBI Taxonomy" id="300641"/>
    <lineage>
        <taxon>Eukaryota</taxon>
        <taxon>Metazoa</taxon>
        <taxon>Spiralia</taxon>
        <taxon>Lophotrochozoa</taxon>
        <taxon>Platyhelminthes</taxon>
        <taxon>Trematoda</taxon>
        <taxon>Digenea</taxon>
        <taxon>Plagiorchiida</taxon>
        <taxon>Pronocephalata</taxon>
        <taxon>Paramphistomoidea</taxon>
        <taxon>Paramphistomidae</taxon>
        <taxon>Calicophoron</taxon>
    </lineage>
</organism>
<keyword evidence="3 6" id="KW-1133">Transmembrane helix</keyword>
<feature type="transmembrane region" description="Helical" evidence="6">
    <location>
        <begin position="278"/>
        <end position="307"/>
    </location>
</feature>
<name>A0AAV2T8I5_CALDB</name>
<feature type="compositionally biased region" description="Polar residues" evidence="5">
    <location>
        <begin position="452"/>
        <end position="464"/>
    </location>
</feature>
<feature type="transmembrane region" description="Helical" evidence="6">
    <location>
        <begin position="401"/>
        <end position="420"/>
    </location>
</feature>
<feature type="transmembrane region" description="Helical" evidence="6">
    <location>
        <begin position="540"/>
        <end position="559"/>
    </location>
</feature>
<dbReference type="Pfam" id="PF13906">
    <property type="entry name" value="AA_permease_C"/>
    <property type="match status" value="1"/>
</dbReference>